<feature type="chain" id="PRO_5026302791" description="Porin domain-containing protein" evidence="1">
    <location>
        <begin position="22"/>
        <end position="372"/>
    </location>
</feature>
<dbReference type="EMBL" id="MN990731">
    <property type="protein sequence ID" value="QIM10605.1"/>
    <property type="molecule type" value="Genomic_DNA"/>
</dbReference>
<dbReference type="InterPro" id="IPR023614">
    <property type="entry name" value="Porin_dom_sf"/>
</dbReference>
<evidence type="ECO:0000313" key="2">
    <source>
        <dbReference type="EMBL" id="QIM10605.1"/>
    </source>
</evidence>
<dbReference type="SUPFAM" id="SSF56935">
    <property type="entry name" value="Porins"/>
    <property type="match status" value="1"/>
</dbReference>
<reference evidence="2" key="1">
    <citation type="journal article" date="2020" name="J. ISSAAS">
        <title>Lactobacilli and other gastrointestinal microbiota of Peromyscus leucopus, reservoir host for agents of Lyme disease and other zoonoses in North America.</title>
        <authorList>
            <person name="Milovic A."/>
            <person name="Bassam K."/>
            <person name="Shao H."/>
            <person name="Chatzistamou I."/>
            <person name="Tufts D.M."/>
            <person name="Diuk-Wasser M."/>
            <person name="Barbour A.G."/>
        </authorList>
    </citation>
    <scope>NUCLEOTIDE SEQUENCE</scope>
    <source>
        <strain evidence="2">LL90</strain>
    </source>
</reference>
<accession>A0A6G8F2R3</accession>
<evidence type="ECO:0000256" key="1">
    <source>
        <dbReference type="SAM" id="SignalP"/>
    </source>
</evidence>
<organism evidence="2">
    <name type="scientific">uncultured Alphaproteobacteria bacterium</name>
    <dbReference type="NCBI Taxonomy" id="91750"/>
    <lineage>
        <taxon>Bacteria</taxon>
        <taxon>Pseudomonadati</taxon>
        <taxon>Pseudomonadota</taxon>
        <taxon>Alphaproteobacteria</taxon>
        <taxon>environmental samples</taxon>
    </lineage>
</organism>
<dbReference type="AlphaFoldDB" id="A0A6G8F2R3"/>
<feature type="signal peptide" evidence="1">
    <location>
        <begin position="1"/>
        <end position="21"/>
    </location>
</feature>
<dbReference type="Gene3D" id="2.40.160.10">
    <property type="entry name" value="Porin"/>
    <property type="match status" value="1"/>
</dbReference>
<protein>
    <recommendedName>
        <fullName evidence="3">Porin domain-containing protein</fullName>
    </recommendedName>
</protein>
<sequence length="372" mass="41075">MIKKIVAATVVLMAFAPEGMAGEWSFEAFGKAKILYGYSSHDSAYGYKQSHNHIPARITGSVIAQYQFDNGYQIGAYADLHYGADQQLKDYNHGIWGEEVYGIFDSPYGKLIFGQSYNAAYQLGISAPSIGVLGVNQSDIVNFVANPNWQRNHLGTGYRTLNSTDINTDGTAAKVTYISPEFNGGTMFGLSYVPDSYSRDGLINRNASYKNKAGYIASIYHSEEVGGFTLSGSLGGAYFADNDQEISLGANVYRKGWTLGGGVRRTWVNHYDARMNRPVRKSFDDYDAYRDAWAYNAGIGYEIGPLKTALTYFYSKADDKNYEDEIIQLSGAYQYNNYLTFYAAAARGEFDGKTSDDSNKGYAYIAGVGVKF</sequence>
<evidence type="ECO:0008006" key="3">
    <source>
        <dbReference type="Google" id="ProtNLM"/>
    </source>
</evidence>
<keyword evidence="1" id="KW-0732">Signal</keyword>
<gene>
    <name evidence="2" type="ORF">PlAlph_4970</name>
</gene>
<name>A0A6G8F2R3_9PROT</name>
<proteinExistence type="predicted"/>